<reference evidence="1 2" key="1">
    <citation type="submission" date="2024-04" db="EMBL/GenBank/DDBJ databases">
        <authorList>
            <consortium name="Genoscope - CEA"/>
            <person name="William W."/>
        </authorList>
    </citation>
    <scope>NUCLEOTIDE SEQUENCE [LARGE SCALE GENOMIC DNA]</scope>
</reference>
<feature type="non-terminal residue" evidence="1">
    <location>
        <position position="1"/>
    </location>
</feature>
<dbReference type="AlphaFoldDB" id="A0AAV2H1C2"/>
<keyword evidence="2" id="KW-1185">Reference proteome</keyword>
<organism evidence="1 2">
    <name type="scientific">Lymnaea stagnalis</name>
    <name type="common">Great pond snail</name>
    <name type="synonym">Helix stagnalis</name>
    <dbReference type="NCBI Taxonomy" id="6523"/>
    <lineage>
        <taxon>Eukaryota</taxon>
        <taxon>Metazoa</taxon>
        <taxon>Spiralia</taxon>
        <taxon>Lophotrochozoa</taxon>
        <taxon>Mollusca</taxon>
        <taxon>Gastropoda</taxon>
        <taxon>Heterobranchia</taxon>
        <taxon>Euthyneura</taxon>
        <taxon>Panpulmonata</taxon>
        <taxon>Hygrophila</taxon>
        <taxon>Lymnaeoidea</taxon>
        <taxon>Lymnaeidae</taxon>
        <taxon>Lymnaea</taxon>
    </lineage>
</organism>
<dbReference type="SUPFAM" id="SSF48452">
    <property type="entry name" value="TPR-like"/>
    <property type="match status" value="1"/>
</dbReference>
<evidence type="ECO:0000313" key="1">
    <source>
        <dbReference type="EMBL" id="CAL1526923.1"/>
    </source>
</evidence>
<sequence>NELETDVDSEEEKIEKLNFCTWIEFKLGNYDAAKKHNQAVLKMTWGDNITALVNQAHLFLWEGDEGRAEECVDKAEKLMKSCDGEQLMIASEAELAYSLSRLGGGDYLRRAFEIYSTVVQKRPEKYVWKFGLGLLLRRATHVNVTIYMNSKVSISD</sequence>
<name>A0AAV2H1C2_LYMST</name>
<accession>A0AAV2H1C2</accession>
<dbReference type="InterPro" id="IPR011990">
    <property type="entry name" value="TPR-like_helical_dom_sf"/>
</dbReference>
<protein>
    <submittedName>
        <fullName evidence="1">Uncharacterized protein</fullName>
    </submittedName>
</protein>
<dbReference type="Proteomes" id="UP001497497">
    <property type="component" value="Unassembled WGS sequence"/>
</dbReference>
<comment type="caution">
    <text evidence="1">The sequence shown here is derived from an EMBL/GenBank/DDBJ whole genome shotgun (WGS) entry which is preliminary data.</text>
</comment>
<evidence type="ECO:0000313" key="2">
    <source>
        <dbReference type="Proteomes" id="UP001497497"/>
    </source>
</evidence>
<gene>
    <name evidence="1" type="ORF">GSLYS_00001100001</name>
</gene>
<proteinExistence type="predicted"/>
<dbReference type="EMBL" id="CAXITT010000010">
    <property type="protein sequence ID" value="CAL1526923.1"/>
    <property type="molecule type" value="Genomic_DNA"/>
</dbReference>
<dbReference type="Gene3D" id="1.25.40.10">
    <property type="entry name" value="Tetratricopeptide repeat domain"/>
    <property type="match status" value="1"/>
</dbReference>
<feature type="non-terminal residue" evidence="1">
    <location>
        <position position="156"/>
    </location>
</feature>